<evidence type="ECO:0000313" key="3">
    <source>
        <dbReference type="EMBL" id="SVB69431.1"/>
    </source>
</evidence>
<proteinExistence type="predicted"/>
<evidence type="ECO:0000256" key="1">
    <source>
        <dbReference type="ARBA" id="ARBA00022898"/>
    </source>
</evidence>
<dbReference type="InterPro" id="IPR029066">
    <property type="entry name" value="PLP-binding_barrel"/>
</dbReference>
<sequence>MVLHFIGRLQSNKARKAGQIFDVIQTVDSIKLAKRLNIISTETNKLQKIYLQVNIGNDPKKQGFSPEEIINSAKEVSELDSLEINGIMTMLPQGIPKTTLRDYYKKTCKIKNEIKESVNGNCNNLSMGMSNDFEIAIEEGATHIRIGTALFGARPQ</sequence>
<organism evidence="3">
    <name type="scientific">marine metagenome</name>
    <dbReference type="NCBI Taxonomy" id="408172"/>
    <lineage>
        <taxon>unclassified sequences</taxon>
        <taxon>metagenomes</taxon>
        <taxon>ecological metagenomes</taxon>
    </lineage>
</organism>
<dbReference type="AlphaFoldDB" id="A0A382G5J7"/>
<dbReference type="GO" id="GO:0030170">
    <property type="term" value="F:pyridoxal phosphate binding"/>
    <property type="evidence" value="ECO:0007669"/>
    <property type="project" value="InterPro"/>
</dbReference>
<dbReference type="PANTHER" id="PTHR10146:SF14">
    <property type="entry name" value="PYRIDOXAL PHOSPHATE HOMEOSTASIS PROTEIN"/>
    <property type="match status" value="1"/>
</dbReference>
<dbReference type="NCBIfam" id="TIGR00044">
    <property type="entry name" value="YggS family pyridoxal phosphate-dependent enzyme"/>
    <property type="match status" value="1"/>
</dbReference>
<reference evidence="3" key="1">
    <citation type="submission" date="2018-05" db="EMBL/GenBank/DDBJ databases">
        <authorList>
            <person name="Lanie J.A."/>
            <person name="Ng W.-L."/>
            <person name="Kazmierczak K.M."/>
            <person name="Andrzejewski T.M."/>
            <person name="Davidsen T.M."/>
            <person name="Wayne K.J."/>
            <person name="Tettelin H."/>
            <person name="Glass J.I."/>
            <person name="Rusch D."/>
            <person name="Podicherti R."/>
            <person name="Tsui H.-C.T."/>
            <person name="Winkler M.E."/>
        </authorList>
    </citation>
    <scope>NUCLEOTIDE SEQUENCE</scope>
</reference>
<name>A0A382G5J7_9ZZZZ</name>
<dbReference type="EMBL" id="UINC01053200">
    <property type="protein sequence ID" value="SVB69431.1"/>
    <property type="molecule type" value="Genomic_DNA"/>
</dbReference>
<feature type="domain" description="Alanine racemase N-terminal" evidence="2">
    <location>
        <begin position="9"/>
        <end position="155"/>
    </location>
</feature>
<evidence type="ECO:0000259" key="2">
    <source>
        <dbReference type="Pfam" id="PF01168"/>
    </source>
</evidence>
<keyword evidence="1" id="KW-0663">Pyridoxal phosphate</keyword>
<dbReference type="SUPFAM" id="SSF51419">
    <property type="entry name" value="PLP-binding barrel"/>
    <property type="match status" value="1"/>
</dbReference>
<dbReference type="Pfam" id="PF01168">
    <property type="entry name" value="Ala_racemase_N"/>
    <property type="match status" value="1"/>
</dbReference>
<dbReference type="Gene3D" id="3.20.20.10">
    <property type="entry name" value="Alanine racemase"/>
    <property type="match status" value="1"/>
</dbReference>
<dbReference type="InterPro" id="IPR011078">
    <property type="entry name" value="PyrdxlP_homeostasis"/>
</dbReference>
<dbReference type="PANTHER" id="PTHR10146">
    <property type="entry name" value="PROLINE SYNTHETASE CO-TRANSCRIBED BACTERIAL HOMOLOG PROTEIN"/>
    <property type="match status" value="1"/>
</dbReference>
<protein>
    <recommendedName>
        <fullName evidence="2">Alanine racemase N-terminal domain-containing protein</fullName>
    </recommendedName>
</protein>
<dbReference type="InterPro" id="IPR001608">
    <property type="entry name" value="Ala_racemase_N"/>
</dbReference>
<accession>A0A382G5J7</accession>
<gene>
    <name evidence="3" type="ORF">METZ01_LOCUS222285</name>
</gene>